<dbReference type="PANTHER" id="PTHR31560:SF0">
    <property type="entry name" value="UPF0652 PROTEIN C22H10.08"/>
    <property type="match status" value="1"/>
</dbReference>
<proteinExistence type="predicted"/>
<dbReference type="InterPro" id="IPR018553">
    <property type="entry name" value="E2_Ub-conjug_enz"/>
</dbReference>
<reference evidence="3 4" key="1">
    <citation type="submission" date="2017-12" db="EMBL/GenBank/DDBJ databases">
        <title>Sequencing, de novo assembly and annotation of complete genome of a new Thraustochytrid species, strain FCC1311.</title>
        <authorList>
            <person name="Sedici K."/>
            <person name="Godart F."/>
            <person name="Aiese Cigliano R."/>
            <person name="Sanseverino W."/>
            <person name="Barakat M."/>
            <person name="Ortet P."/>
            <person name="Marechal E."/>
            <person name="Cagnac O."/>
            <person name="Amato A."/>
        </authorList>
    </citation>
    <scope>NUCLEOTIDE SEQUENCE [LARGE SCALE GENOMIC DNA]</scope>
</reference>
<feature type="non-terminal residue" evidence="3">
    <location>
        <position position="1"/>
    </location>
</feature>
<organism evidence="3 4">
    <name type="scientific">Hondaea fermentalgiana</name>
    <dbReference type="NCBI Taxonomy" id="2315210"/>
    <lineage>
        <taxon>Eukaryota</taxon>
        <taxon>Sar</taxon>
        <taxon>Stramenopiles</taxon>
        <taxon>Bigyra</taxon>
        <taxon>Labyrinthulomycetes</taxon>
        <taxon>Thraustochytrida</taxon>
        <taxon>Thraustochytriidae</taxon>
        <taxon>Hondaea</taxon>
    </lineage>
</organism>
<evidence type="ECO:0000259" key="2">
    <source>
        <dbReference type="Pfam" id="PF09418"/>
    </source>
</evidence>
<feature type="compositionally biased region" description="Basic and acidic residues" evidence="1">
    <location>
        <begin position="30"/>
        <end position="41"/>
    </location>
</feature>
<feature type="domain" description="Non-canonical E2 ubiquitin-conjugating enzyme C-terminal" evidence="2">
    <location>
        <begin position="136"/>
        <end position="603"/>
    </location>
</feature>
<name>A0A2R5GQS9_9STRA</name>
<dbReference type="OrthoDB" id="406045at2759"/>
<evidence type="ECO:0000256" key="1">
    <source>
        <dbReference type="SAM" id="MobiDB-lite"/>
    </source>
</evidence>
<evidence type="ECO:0000313" key="3">
    <source>
        <dbReference type="EMBL" id="GBG30983.1"/>
    </source>
</evidence>
<comment type="caution">
    <text evidence="3">The sequence shown here is derived from an EMBL/GenBank/DDBJ whole genome shotgun (WGS) entry which is preliminary data.</text>
</comment>
<evidence type="ECO:0000313" key="4">
    <source>
        <dbReference type="Proteomes" id="UP000241890"/>
    </source>
</evidence>
<dbReference type="InParanoid" id="A0A2R5GQS9"/>
<dbReference type="Pfam" id="PF09418">
    <property type="entry name" value="DUF2009"/>
    <property type="match status" value="1"/>
</dbReference>
<dbReference type="Proteomes" id="UP000241890">
    <property type="component" value="Unassembled WGS sequence"/>
</dbReference>
<feature type="region of interest" description="Disordered" evidence="1">
    <location>
        <begin position="1"/>
        <end position="41"/>
    </location>
</feature>
<dbReference type="InterPro" id="IPR057668">
    <property type="entry name" value="E2_Ub-conjug_enz_C"/>
</dbReference>
<sequence>EGAEAKDGARTATETEAAAGTVEAAAAPAETKDRFAEDEQELRAYEESAKAVAAKVQRQQEGKESAMLDEQHKDEAYLTVDEIQALLEEQRADIRRAQEGQGAGRGLMSTLGLVSAPGEALSEEAKDQIGAWYLERSRYIPLRLEYKERARLRLIHAIMRSSDYANVVDGREFKTEAKRLHALIKCVMATLTGVATAYKYDFAQRLVEDRNFAKYSTTFRRVFEVGRRYKVMNPEKMRGTYGKMIYLLQDSMIPEVRETLEFSLVSPMQTVYSLLKSKGALDVLRDENISTATMEILPDGKTRPQIQREIKLKERAIELISRKYSSRSYESKTDITADEIKRCLYSIGDNSSYLNSNCKPIDYIITLLKENFGGENVGSSKWSLAIYGGDSGSRLTHTHERQYHYVLQSLTLWREIVHDMFRLWSVAESDLLDAESPYKLRNTGQGVHRLQPAPLTSKAMHGILYAVQQRLGHTVEGWVGSSVIHLGDSNVPNALLFIDKYNQVPRILNALVSCLKFIINKLPEDPALVDLVEARFGSVEDAVRTILQDFFKRAFDGSGADNFFEAGSCIDGRLTSAWNWCHQLPDAEYYFLFKLAGFRSFDGDFQS</sequence>
<dbReference type="EMBL" id="BEYU01000087">
    <property type="protein sequence ID" value="GBG30983.1"/>
    <property type="molecule type" value="Genomic_DNA"/>
</dbReference>
<keyword evidence="4" id="KW-1185">Reference proteome</keyword>
<accession>A0A2R5GQS9</accession>
<gene>
    <name evidence="3" type="ORF">FCC1311_072042</name>
</gene>
<feature type="compositionally biased region" description="Low complexity" evidence="1">
    <location>
        <begin position="10"/>
        <end position="29"/>
    </location>
</feature>
<dbReference type="PANTHER" id="PTHR31560">
    <property type="entry name" value="UPF0652 PROTEIN C16A11.03C-RELATED"/>
    <property type="match status" value="1"/>
</dbReference>
<dbReference type="AlphaFoldDB" id="A0A2R5GQS9"/>
<protein>
    <submittedName>
        <fullName evidence="3">UPF0652 protein</fullName>
    </submittedName>
</protein>